<evidence type="ECO:0000256" key="2">
    <source>
        <dbReference type="ARBA" id="ARBA00007104"/>
    </source>
</evidence>
<dbReference type="Proteomes" id="UP000195402">
    <property type="component" value="Unassembled WGS sequence"/>
</dbReference>
<protein>
    <submittedName>
        <fullName evidence="11">GOLD</fullName>
    </submittedName>
</protein>
<keyword evidence="5 9" id="KW-1133">Transmembrane helix</keyword>
<dbReference type="OrthoDB" id="759142at2759"/>
<keyword evidence="8" id="KW-0175">Coiled coil</keyword>
<keyword evidence="3 7" id="KW-0812">Transmembrane</keyword>
<feature type="transmembrane region" description="Helical" evidence="9">
    <location>
        <begin position="187"/>
        <end position="207"/>
    </location>
</feature>
<comment type="subcellular location">
    <subcellularLocation>
        <location evidence="1 7">Membrane</location>
        <topology evidence="1 7">Single-pass type I membrane protein</topology>
    </subcellularLocation>
</comment>
<gene>
    <name evidence="11" type="ORF">BVC80_1321g45</name>
</gene>
<dbReference type="GO" id="GO:0016020">
    <property type="term" value="C:membrane"/>
    <property type="evidence" value="ECO:0007669"/>
    <property type="project" value="UniProtKB-SubCell"/>
</dbReference>
<keyword evidence="6 9" id="KW-0472">Membrane</keyword>
<dbReference type="InParanoid" id="A0A200Q0B5"/>
<evidence type="ECO:0000256" key="9">
    <source>
        <dbReference type="SAM" id="Phobius"/>
    </source>
</evidence>
<feature type="domain" description="GOLD" evidence="10">
    <location>
        <begin position="41"/>
        <end position="127"/>
    </location>
</feature>
<evidence type="ECO:0000256" key="4">
    <source>
        <dbReference type="ARBA" id="ARBA00022729"/>
    </source>
</evidence>
<proteinExistence type="inferred from homology"/>
<dbReference type="AlphaFoldDB" id="A0A200Q0B5"/>
<accession>A0A200Q0B5</accession>
<evidence type="ECO:0000313" key="11">
    <source>
        <dbReference type="EMBL" id="OVA03898.1"/>
    </source>
</evidence>
<evidence type="ECO:0000313" key="12">
    <source>
        <dbReference type="Proteomes" id="UP000195402"/>
    </source>
</evidence>
<sequence>MFQFLLPIRTEDFGLVFAVILILSLPIQIESLVFNLQSGRTKCISEDLHSHAVTHAHYRINADTPHSYKISARVSDPNGETLHEAQSVESGEFAFTATQAGEHIVCFWSPQFDPSASMIPIEFEWKAGVATNHHTSISILKRDKIQFMELELKKLEESVQSIHEDIKHLREREEEMQMLNQTTNSRMAMMSLLSLFICLGVAGLQLWHLKTFFERKKIL</sequence>
<reference evidence="11 12" key="1">
    <citation type="journal article" date="2017" name="Mol. Plant">
        <title>The Genome of Medicinal Plant Macleaya cordata Provides New Insights into Benzylisoquinoline Alkaloids Metabolism.</title>
        <authorList>
            <person name="Liu X."/>
            <person name="Liu Y."/>
            <person name="Huang P."/>
            <person name="Ma Y."/>
            <person name="Qing Z."/>
            <person name="Tang Q."/>
            <person name="Cao H."/>
            <person name="Cheng P."/>
            <person name="Zheng Y."/>
            <person name="Yuan Z."/>
            <person name="Zhou Y."/>
            <person name="Liu J."/>
            <person name="Tang Z."/>
            <person name="Zhuo Y."/>
            <person name="Zhang Y."/>
            <person name="Yu L."/>
            <person name="Huang J."/>
            <person name="Yang P."/>
            <person name="Peng Q."/>
            <person name="Zhang J."/>
            <person name="Jiang W."/>
            <person name="Zhang Z."/>
            <person name="Lin K."/>
            <person name="Ro D.K."/>
            <person name="Chen X."/>
            <person name="Xiong X."/>
            <person name="Shang Y."/>
            <person name="Huang S."/>
            <person name="Zeng J."/>
        </authorList>
    </citation>
    <scope>NUCLEOTIDE SEQUENCE [LARGE SCALE GENOMIC DNA]</scope>
    <source>
        <strain evidence="12">cv. BLH2017</strain>
        <tissue evidence="11">Root</tissue>
    </source>
</reference>
<dbReference type="PROSITE" id="PS50866">
    <property type="entry name" value="GOLD"/>
    <property type="match status" value="1"/>
</dbReference>
<evidence type="ECO:0000256" key="1">
    <source>
        <dbReference type="ARBA" id="ARBA00004479"/>
    </source>
</evidence>
<evidence type="ECO:0000256" key="7">
    <source>
        <dbReference type="RuleBase" id="RU003827"/>
    </source>
</evidence>
<evidence type="ECO:0000256" key="5">
    <source>
        <dbReference type="ARBA" id="ARBA00022989"/>
    </source>
</evidence>
<dbReference type="EMBL" id="MVGT01003464">
    <property type="protein sequence ID" value="OVA03898.1"/>
    <property type="molecule type" value="Genomic_DNA"/>
</dbReference>
<dbReference type="STRING" id="56857.A0A200Q0B5"/>
<keyword evidence="12" id="KW-1185">Reference proteome</keyword>
<organism evidence="11 12">
    <name type="scientific">Macleaya cordata</name>
    <name type="common">Five-seeded plume-poppy</name>
    <name type="synonym">Bocconia cordata</name>
    <dbReference type="NCBI Taxonomy" id="56857"/>
    <lineage>
        <taxon>Eukaryota</taxon>
        <taxon>Viridiplantae</taxon>
        <taxon>Streptophyta</taxon>
        <taxon>Embryophyta</taxon>
        <taxon>Tracheophyta</taxon>
        <taxon>Spermatophyta</taxon>
        <taxon>Magnoliopsida</taxon>
        <taxon>Ranunculales</taxon>
        <taxon>Papaveraceae</taxon>
        <taxon>Papaveroideae</taxon>
        <taxon>Macleaya</taxon>
    </lineage>
</organism>
<evidence type="ECO:0000256" key="3">
    <source>
        <dbReference type="ARBA" id="ARBA00022692"/>
    </source>
</evidence>
<evidence type="ECO:0000256" key="8">
    <source>
        <dbReference type="SAM" id="Coils"/>
    </source>
</evidence>
<feature type="coiled-coil region" evidence="8">
    <location>
        <begin position="145"/>
        <end position="172"/>
    </location>
</feature>
<keyword evidence="4" id="KW-0732">Signal</keyword>
<dbReference type="InterPro" id="IPR009038">
    <property type="entry name" value="GOLD_dom"/>
</dbReference>
<evidence type="ECO:0000256" key="6">
    <source>
        <dbReference type="ARBA" id="ARBA00023136"/>
    </source>
</evidence>
<name>A0A200Q0B5_MACCD</name>
<dbReference type="OMA" id="MTITIMI"/>
<dbReference type="Pfam" id="PF01105">
    <property type="entry name" value="EMP24_GP25L"/>
    <property type="match status" value="1"/>
</dbReference>
<evidence type="ECO:0000259" key="10">
    <source>
        <dbReference type="PROSITE" id="PS50866"/>
    </source>
</evidence>
<dbReference type="InterPro" id="IPR015720">
    <property type="entry name" value="Emp24-like"/>
</dbReference>
<dbReference type="SMART" id="SM01190">
    <property type="entry name" value="EMP24_GP25L"/>
    <property type="match status" value="1"/>
</dbReference>
<feature type="transmembrane region" description="Helical" evidence="9">
    <location>
        <begin position="13"/>
        <end position="34"/>
    </location>
</feature>
<comment type="similarity">
    <text evidence="2 7">Belongs to the EMP24/GP25L family.</text>
</comment>
<dbReference type="PANTHER" id="PTHR22811">
    <property type="entry name" value="TRANSMEMBRANE EMP24 DOMAIN-CONTAINING PROTEIN"/>
    <property type="match status" value="1"/>
</dbReference>
<comment type="caution">
    <text evidence="11">The sequence shown here is derived from an EMBL/GenBank/DDBJ whole genome shotgun (WGS) entry which is preliminary data.</text>
</comment>